<keyword evidence="2 4" id="KW-0863">Zinc-finger</keyword>
<dbReference type="EMBL" id="MSZU01000076">
    <property type="protein sequence ID" value="OMP87313.1"/>
    <property type="molecule type" value="Genomic_DNA"/>
</dbReference>
<name>A0A1S8BJ83_9PEZI</name>
<protein>
    <recommendedName>
        <fullName evidence="7">GRF-type domain-containing protein</fullName>
    </recommendedName>
</protein>
<accession>A0A1S8BJ83</accession>
<proteinExistence type="predicted"/>
<feature type="domain" description="GRF-type" evidence="7">
    <location>
        <begin position="185"/>
        <end position="234"/>
    </location>
</feature>
<dbReference type="PROSITE" id="PS51999">
    <property type="entry name" value="ZF_GRF"/>
    <property type="match status" value="1"/>
</dbReference>
<dbReference type="OrthoDB" id="430051at2759"/>
<keyword evidence="5" id="KW-0175">Coiled coil</keyword>
<dbReference type="Pfam" id="PF06839">
    <property type="entry name" value="Zn_ribbon_GRF"/>
    <property type="match status" value="1"/>
</dbReference>
<evidence type="ECO:0000256" key="5">
    <source>
        <dbReference type="SAM" id="Coils"/>
    </source>
</evidence>
<evidence type="ECO:0000313" key="9">
    <source>
        <dbReference type="Proteomes" id="UP000190776"/>
    </source>
</evidence>
<feature type="region of interest" description="Disordered" evidence="6">
    <location>
        <begin position="245"/>
        <end position="320"/>
    </location>
</feature>
<dbReference type="InterPro" id="IPR010666">
    <property type="entry name" value="Znf_GRF"/>
</dbReference>
<feature type="compositionally biased region" description="Polar residues" evidence="6">
    <location>
        <begin position="38"/>
        <end position="52"/>
    </location>
</feature>
<feature type="coiled-coil region" evidence="5">
    <location>
        <begin position="448"/>
        <end position="482"/>
    </location>
</feature>
<evidence type="ECO:0000256" key="4">
    <source>
        <dbReference type="PROSITE-ProRule" id="PRU01343"/>
    </source>
</evidence>
<reference evidence="8 9" key="1">
    <citation type="submission" date="2017-01" db="EMBL/GenBank/DDBJ databases">
        <title>Draft genome sequence of Diplodia seriata F98.1, a fungal species involved in grapevine trunk diseases.</title>
        <authorList>
            <person name="Robert-Siegwald G."/>
            <person name="Vallet J."/>
            <person name="Abou-Mansour E."/>
            <person name="Xu J."/>
            <person name="Rey P."/>
            <person name="Bertsch C."/>
            <person name="Rego C."/>
            <person name="Larignon P."/>
            <person name="Fontaine F."/>
            <person name="Lebrun M.-H."/>
        </authorList>
    </citation>
    <scope>NUCLEOTIDE SEQUENCE [LARGE SCALE GENOMIC DNA]</scope>
    <source>
        <strain evidence="8 9">F98.1</strain>
    </source>
</reference>
<evidence type="ECO:0000259" key="7">
    <source>
        <dbReference type="PROSITE" id="PS51999"/>
    </source>
</evidence>
<feature type="compositionally biased region" description="Low complexity" evidence="6">
    <location>
        <begin position="90"/>
        <end position="113"/>
    </location>
</feature>
<feature type="compositionally biased region" description="Acidic residues" evidence="6">
    <location>
        <begin position="300"/>
        <end position="317"/>
    </location>
</feature>
<keyword evidence="1" id="KW-0479">Metal-binding</keyword>
<evidence type="ECO:0000256" key="6">
    <source>
        <dbReference type="SAM" id="MobiDB-lite"/>
    </source>
</evidence>
<feature type="region of interest" description="Disordered" evidence="6">
    <location>
        <begin position="15"/>
        <end position="175"/>
    </location>
</feature>
<evidence type="ECO:0000313" key="8">
    <source>
        <dbReference type="EMBL" id="OMP87313.1"/>
    </source>
</evidence>
<evidence type="ECO:0000256" key="1">
    <source>
        <dbReference type="ARBA" id="ARBA00022723"/>
    </source>
</evidence>
<comment type="caution">
    <text evidence="8">The sequence shown here is derived from an EMBL/GenBank/DDBJ whole genome shotgun (WGS) entry which is preliminary data.</text>
</comment>
<sequence length="489" mass="51919">MPGYDIRAYLSMRSVKPADTTSTTASAANASSTEQQKHGTATPRTPHHSSTLPPRRHLPWLHGAKTPSSTTRSPRTPRTVRIAESATDSTPKTAITTGTTTTTPTTARRTTPAESAYTMSATTTPSFSRHASSSHHTPRGGRGGGSGRGSRFSTATGGRRGGRGGAANNGTPRGRFEHNTWYCDCREGEKDLLLPAERFRVKKEGPNKGRWFYVCQRKPADERRCGFFLWEEDAKTRMEEAVLAAGKGEEGRPQRGPQQQLAGGDGDVGGSSGLGVGKAAGGGGVVTTGGAAAKRKWQEEVDGEASTTEDEDDEDEYGWGKDVGVEDAIGKAVDAVSTPSRKVLKRNEGATPRGCSAMVMTPVSQRGNGGAKATPKSVRISTTTPPTGGGGGDDDASDTLVPDVLEVLNENGVNLDKETGEALQKVLRSHTLRTQGLARGRDISRLAVRERNAKIGELQARVTALEAELETQKAVIANLNWQKETGQFD</sequence>
<feature type="compositionally biased region" description="Low complexity" evidence="6">
    <location>
        <begin position="18"/>
        <end position="33"/>
    </location>
</feature>
<organism evidence="8 9">
    <name type="scientific">Diplodia seriata</name>
    <dbReference type="NCBI Taxonomy" id="420778"/>
    <lineage>
        <taxon>Eukaryota</taxon>
        <taxon>Fungi</taxon>
        <taxon>Dikarya</taxon>
        <taxon>Ascomycota</taxon>
        <taxon>Pezizomycotina</taxon>
        <taxon>Dothideomycetes</taxon>
        <taxon>Dothideomycetes incertae sedis</taxon>
        <taxon>Botryosphaeriales</taxon>
        <taxon>Botryosphaeriaceae</taxon>
        <taxon>Diplodia</taxon>
    </lineage>
</organism>
<feature type="compositionally biased region" description="Gly residues" evidence="6">
    <location>
        <begin position="263"/>
        <end position="287"/>
    </location>
</feature>
<evidence type="ECO:0000256" key="3">
    <source>
        <dbReference type="ARBA" id="ARBA00022833"/>
    </source>
</evidence>
<dbReference type="Proteomes" id="UP000190776">
    <property type="component" value="Unassembled WGS sequence"/>
</dbReference>
<evidence type="ECO:0000256" key="2">
    <source>
        <dbReference type="ARBA" id="ARBA00022771"/>
    </source>
</evidence>
<dbReference type="AlphaFoldDB" id="A0A1S8BJ83"/>
<feature type="compositionally biased region" description="Polar residues" evidence="6">
    <location>
        <begin position="117"/>
        <end position="131"/>
    </location>
</feature>
<dbReference type="GO" id="GO:0008270">
    <property type="term" value="F:zinc ion binding"/>
    <property type="evidence" value="ECO:0007669"/>
    <property type="project" value="UniProtKB-KW"/>
</dbReference>
<keyword evidence="3" id="KW-0862">Zinc</keyword>
<feature type="region of interest" description="Disordered" evidence="6">
    <location>
        <begin position="340"/>
        <end position="395"/>
    </location>
</feature>
<gene>
    <name evidence="8" type="ORF">BK809_0007399</name>
</gene>
<dbReference type="STRING" id="420778.A0A1S8BJ83"/>
<feature type="compositionally biased region" description="Low complexity" evidence="6">
    <location>
        <begin position="66"/>
        <end position="79"/>
    </location>
</feature>